<gene>
    <name evidence="10" type="ORF">Tci_057790</name>
</gene>
<dbReference type="GO" id="GO:0016114">
    <property type="term" value="P:terpenoid biosynthetic process"/>
    <property type="evidence" value="ECO:0007669"/>
    <property type="project" value="UniProtKB-UniPathway"/>
</dbReference>
<dbReference type="InterPro" id="IPR001128">
    <property type="entry name" value="Cyt_P450"/>
</dbReference>
<dbReference type="GO" id="GO:0016705">
    <property type="term" value="F:oxidoreductase activity, acting on paired donors, with incorporation or reduction of molecular oxygen"/>
    <property type="evidence" value="ECO:0007669"/>
    <property type="project" value="InterPro"/>
</dbReference>
<dbReference type="InterPro" id="IPR025724">
    <property type="entry name" value="GAG-pre-integrase_dom"/>
</dbReference>
<keyword evidence="7" id="KW-0349">Heme</keyword>
<keyword evidence="2" id="KW-0812">Transmembrane</keyword>
<dbReference type="GO" id="GO:0005506">
    <property type="term" value="F:iron ion binding"/>
    <property type="evidence" value="ECO:0007669"/>
    <property type="project" value="InterPro"/>
</dbReference>
<dbReference type="UniPathway" id="UPA00213"/>
<comment type="caution">
    <text evidence="10">The sequence shown here is derived from an EMBL/GenBank/DDBJ whole genome shotgun (WGS) entry which is preliminary data.</text>
</comment>
<dbReference type="SUPFAM" id="SSF48264">
    <property type="entry name" value="Cytochrome P450"/>
    <property type="match status" value="2"/>
</dbReference>
<dbReference type="GO" id="GO:0010268">
    <property type="term" value="P:brassinosteroid homeostasis"/>
    <property type="evidence" value="ECO:0007669"/>
    <property type="project" value="TreeGrafter"/>
</dbReference>
<evidence type="ECO:0000259" key="9">
    <source>
        <dbReference type="Pfam" id="PF13976"/>
    </source>
</evidence>
<dbReference type="InterPro" id="IPR002401">
    <property type="entry name" value="Cyt_P450_E_grp-I"/>
</dbReference>
<keyword evidence="4" id="KW-0472">Membrane</keyword>
<dbReference type="CDD" id="cd00302">
    <property type="entry name" value="cytochrome_P450"/>
    <property type="match status" value="1"/>
</dbReference>
<protein>
    <submittedName>
        <fullName evidence="10">Abietadienol/abietadienal oxidase</fullName>
    </submittedName>
</protein>
<feature type="domain" description="GAG-pre-integrase" evidence="9">
    <location>
        <begin position="496"/>
        <end position="570"/>
    </location>
</feature>
<dbReference type="InterPro" id="IPR017972">
    <property type="entry name" value="Cyt_P450_CS"/>
</dbReference>
<name>A0A6L2NL48_TANCI</name>
<dbReference type="PANTHER" id="PTHR24286:SF232">
    <property type="entry name" value="CYTOCHROME P450 SUPERFAMILY PROTEIN"/>
    <property type="match status" value="1"/>
</dbReference>
<evidence type="ECO:0000256" key="6">
    <source>
        <dbReference type="ARBA" id="ARBA00023004"/>
    </source>
</evidence>
<comment type="subcellular location">
    <subcellularLocation>
        <location evidence="1">Membrane</location>
        <topology evidence="1">Single-pass membrane protein</topology>
    </subcellularLocation>
</comment>
<dbReference type="GO" id="GO:0004497">
    <property type="term" value="F:monooxygenase activity"/>
    <property type="evidence" value="ECO:0007669"/>
    <property type="project" value="InterPro"/>
</dbReference>
<dbReference type="PANTHER" id="PTHR24286">
    <property type="entry name" value="CYTOCHROME P450 26"/>
    <property type="match status" value="1"/>
</dbReference>
<keyword evidence="5" id="KW-0560">Oxidoreductase</keyword>
<evidence type="ECO:0000256" key="7">
    <source>
        <dbReference type="PIRSR" id="PIRSR602401-1"/>
    </source>
</evidence>
<dbReference type="PROSITE" id="PS00086">
    <property type="entry name" value="CYTOCHROME_P450"/>
    <property type="match status" value="2"/>
</dbReference>
<dbReference type="GO" id="GO:0016125">
    <property type="term" value="P:sterol metabolic process"/>
    <property type="evidence" value="ECO:0007669"/>
    <property type="project" value="TreeGrafter"/>
</dbReference>
<keyword evidence="3 7" id="KW-0479">Metal-binding</keyword>
<sequence length="851" mass="97695">MVNQLLGISSENEVGEIAQLFSDFADGCLSVPVSLPGFAYHTAMNVIDETLRLGGIAIWLMREAKEDVEYQDYIIPRGSFVVPFLSAVHQDENFHEEAVIFNPCRWVDPKNQDKRNWRNSPFYSPFGGGARLCPGAELARLQIALFLHYFVTSYRWTQVKEDRMSFFPSARLARKNIIGKINKIIADTRRGDTSGGGLVRRLVEEGSLQDDAIADFVINLLFAGNETTAKTMLFAIYFLTNSPEAADQLLEEHQNIRNRRLNSKGEVDMITWEDYKSMSFTQNVIDETLRLGGIAIWLMREAKEDVEYQDYIIPRGSFVVPFLSAVHQDENFHEEAVIFNPCRWVDPKNQDKRNWRNSPFYSPFGGGARLCPGAELARLQIALFLHYFVTSYSFGTRVCNNTHGLRGIRKMRQGTLNLYVGNEMRASIEAIGSFDLIFRNGLIIVLVSCYYAPTITRCVVSLSRLVDNGFIHKFTDYGISVSKDNVNYFNYIPHDGIYKIDMHNLVPNVSSIYNVSNKRTKHNLDSTYPWHCCLGHINKKHIAKLQHDRLITSTDDESFDKCISCISGKMVHKPLPHEKERAKDILGLIHTDVCGPFRTMSREGASCFITFTDDFNRCDYEDQALLDMVRSMMNLTTLSISFWGYALESVSRIFNMVPTKKFEKTPYELRHGKALNLSYLKVTQRKPWVTTYYFCYPPENKIFVAPYAEFLKSGLISQEASRSKDHWEQMVFKKKTNTDGNVHTFKARLVAKGNNIPMLQDVKSWLGKYFAMKDSGEAAYILGIKIYIYRSKRLIDLSRSFYIDKILKRFKMENSKCRSIPMQERPKLSKSQGASTPEKERRVQGFLMPQL</sequence>
<dbReference type="InterPro" id="IPR012337">
    <property type="entry name" value="RNaseH-like_sf"/>
</dbReference>
<comment type="cofactor">
    <cofactor evidence="7">
        <name>heme</name>
        <dbReference type="ChEBI" id="CHEBI:30413"/>
    </cofactor>
</comment>
<accession>A0A6L2NL48</accession>
<keyword evidence="4" id="KW-1133">Transmembrane helix</keyword>
<dbReference type="GO" id="GO:0016020">
    <property type="term" value="C:membrane"/>
    <property type="evidence" value="ECO:0007669"/>
    <property type="project" value="UniProtKB-SubCell"/>
</dbReference>
<dbReference type="PRINTS" id="PR00463">
    <property type="entry name" value="EP450I"/>
</dbReference>
<reference evidence="10" key="1">
    <citation type="journal article" date="2019" name="Sci. Rep.">
        <title>Draft genome of Tanacetum cinerariifolium, the natural source of mosquito coil.</title>
        <authorList>
            <person name="Yamashiro T."/>
            <person name="Shiraishi A."/>
            <person name="Satake H."/>
            <person name="Nakayama K."/>
        </authorList>
    </citation>
    <scope>NUCLEOTIDE SEQUENCE</scope>
</reference>
<dbReference type="GO" id="GO:0020037">
    <property type="term" value="F:heme binding"/>
    <property type="evidence" value="ECO:0007669"/>
    <property type="project" value="InterPro"/>
</dbReference>
<feature type="region of interest" description="Disordered" evidence="8">
    <location>
        <begin position="821"/>
        <end position="851"/>
    </location>
</feature>
<evidence type="ECO:0000256" key="8">
    <source>
        <dbReference type="SAM" id="MobiDB-lite"/>
    </source>
</evidence>
<dbReference type="AlphaFoldDB" id="A0A6L2NL48"/>
<evidence type="ECO:0000256" key="4">
    <source>
        <dbReference type="ARBA" id="ARBA00022989"/>
    </source>
</evidence>
<evidence type="ECO:0000256" key="3">
    <source>
        <dbReference type="ARBA" id="ARBA00022723"/>
    </source>
</evidence>
<evidence type="ECO:0000256" key="1">
    <source>
        <dbReference type="ARBA" id="ARBA00004167"/>
    </source>
</evidence>
<organism evidence="10">
    <name type="scientific">Tanacetum cinerariifolium</name>
    <name type="common">Dalmatian daisy</name>
    <name type="synonym">Chrysanthemum cinerariifolium</name>
    <dbReference type="NCBI Taxonomy" id="118510"/>
    <lineage>
        <taxon>Eukaryota</taxon>
        <taxon>Viridiplantae</taxon>
        <taxon>Streptophyta</taxon>
        <taxon>Embryophyta</taxon>
        <taxon>Tracheophyta</taxon>
        <taxon>Spermatophyta</taxon>
        <taxon>Magnoliopsida</taxon>
        <taxon>eudicotyledons</taxon>
        <taxon>Gunneridae</taxon>
        <taxon>Pentapetalae</taxon>
        <taxon>asterids</taxon>
        <taxon>campanulids</taxon>
        <taxon>Asterales</taxon>
        <taxon>Asteraceae</taxon>
        <taxon>Asteroideae</taxon>
        <taxon>Anthemideae</taxon>
        <taxon>Anthemidinae</taxon>
        <taxon>Tanacetum</taxon>
    </lineage>
</organism>
<dbReference type="SUPFAM" id="SSF53098">
    <property type="entry name" value="Ribonuclease H-like"/>
    <property type="match status" value="1"/>
</dbReference>
<evidence type="ECO:0000313" key="10">
    <source>
        <dbReference type="EMBL" id="GEU85812.1"/>
    </source>
</evidence>
<dbReference type="Pfam" id="PF00067">
    <property type="entry name" value="p450"/>
    <property type="match status" value="2"/>
</dbReference>
<dbReference type="GO" id="GO:0016132">
    <property type="term" value="P:brassinosteroid biosynthetic process"/>
    <property type="evidence" value="ECO:0007669"/>
    <property type="project" value="TreeGrafter"/>
</dbReference>
<feature type="binding site" description="axial binding residue" evidence="7">
    <location>
        <position position="371"/>
    </location>
    <ligand>
        <name>heme</name>
        <dbReference type="ChEBI" id="CHEBI:30413"/>
    </ligand>
    <ligandPart>
        <name>Fe</name>
        <dbReference type="ChEBI" id="CHEBI:18248"/>
    </ligandPart>
</feature>
<evidence type="ECO:0000256" key="5">
    <source>
        <dbReference type="ARBA" id="ARBA00023002"/>
    </source>
</evidence>
<dbReference type="EMBL" id="BKCJ010009184">
    <property type="protein sequence ID" value="GEU85812.1"/>
    <property type="molecule type" value="Genomic_DNA"/>
</dbReference>
<dbReference type="PRINTS" id="PR00385">
    <property type="entry name" value="P450"/>
</dbReference>
<dbReference type="Gene3D" id="1.10.630.10">
    <property type="entry name" value="Cytochrome P450"/>
    <property type="match status" value="2"/>
</dbReference>
<proteinExistence type="predicted"/>
<evidence type="ECO:0000256" key="2">
    <source>
        <dbReference type="ARBA" id="ARBA00022692"/>
    </source>
</evidence>
<dbReference type="Pfam" id="PF13976">
    <property type="entry name" value="gag_pre-integrs"/>
    <property type="match status" value="1"/>
</dbReference>
<dbReference type="InterPro" id="IPR036396">
    <property type="entry name" value="Cyt_P450_sf"/>
</dbReference>
<keyword evidence="6 7" id="KW-0408">Iron</keyword>